<name>A0A6J7VQQ0_9CAUD</name>
<accession>A0A6J7VQQ0</accession>
<dbReference type="EMBL" id="LR798190">
    <property type="protein sequence ID" value="CAB5079698.1"/>
    <property type="molecule type" value="Genomic_DNA"/>
</dbReference>
<reference evidence="1" key="1">
    <citation type="submission" date="2020-05" db="EMBL/GenBank/DDBJ databases">
        <authorList>
            <person name="Chiriac C."/>
            <person name="Salcher M."/>
            <person name="Ghai R."/>
            <person name="Kavagutti S V."/>
        </authorList>
    </citation>
    <scope>NUCLEOTIDE SEQUENCE</scope>
</reference>
<protein>
    <submittedName>
        <fullName evidence="1">Uncharacterized protein</fullName>
    </submittedName>
</protein>
<proteinExistence type="predicted"/>
<gene>
    <name evidence="1" type="ORF">UFOVP141_18</name>
</gene>
<evidence type="ECO:0000313" key="1">
    <source>
        <dbReference type="EMBL" id="CAB5079698.1"/>
    </source>
</evidence>
<sequence length="36" mass="4084">MFLMFDDRLEFLDGLPELLSECAAMMHALNPSEAKP</sequence>
<organism evidence="1">
    <name type="scientific">uncultured Caudovirales phage</name>
    <dbReference type="NCBI Taxonomy" id="2100421"/>
    <lineage>
        <taxon>Viruses</taxon>
        <taxon>Duplodnaviria</taxon>
        <taxon>Heunggongvirae</taxon>
        <taxon>Uroviricota</taxon>
        <taxon>Caudoviricetes</taxon>
        <taxon>Peduoviridae</taxon>
        <taxon>Maltschvirus</taxon>
        <taxon>Maltschvirus maltsch</taxon>
    </lineage>
</organism>